<evidence type="ECO:0000256" key="2">
    <source>
        <dbReference type="ARBA" id="ARBA00022771"/>
    </source>
</evidence>
<reference evidence="7" key="2">
    <citation type="submission" date="2021-01" db="UniProtKB">
        <authorList>
            <consortium name="EnsemblPlants"/>
        </authorList>
    </citation>
    <scope>IDENTIFICATION</scope>
</reference>
<dbReference type="OrthoDB" id="1574521at2759"/>
<evidence type="ECO:0000256" key="4">
    <source>
        <dbReference type="PROSITE-ProRule" id="PRU01343"/>
    </source>
</evidence>
<evidence type="ECO:0000256" key="5">
    <source>
        <dbReference type="SAM" id="MobiDB-lite"/>
    </source>
</evidence>
<dbReference type="EMBL" id="LRBV02000008">
    <property type="status" value="NOT_ANNOTATED_CDS"/>
    <property type="molecule type" value="Genomic_DNA"/>
</dbReference>
<keyword evidence="8" id="KW-1185">Reference proteome</keyword>
<proteinExistence type="predicted"/>
<dbReference type="GeneID" id="115955112"/>
<reference evidence="7 8" key="1">
    <citation type="journal article" date="2016" name="G3 (Bethesda)">
        <title>First Draft Assembly and Annotation of the Genome of a California Endemic Oak Quercus lobata Nee (Fagaceae).</title>
        <authorList>
            <person name="Sork V.L."/>
            <person name="Fitz-Gibbon S.T."/>
            <person name="Puiu D."/>
            <person name="Crepeau M."/>
            <person name="Gugger P.F."/>
            <person name="Sherman R."/>
            <person name="Stevens K."/>
            <person name="Langley C.H."/>
            <person name="Pellegrini M."/>
            <person name="Salzberg S.L."/>
        </authorList>
    </citation>
    <scope>NUCLEOTIDE SEQUENCE [LARGE SCALE GENOMIC DNA]</scope>
    <source>
        <strain evidence="7 8">cv. SW786</strain>
    </source>
</reference>
<dbReference type="InParanoid" id="A0A7N2M844"/>
<evidence type="ECO:0000256" key="1">
    <source>
        <dbReference type="ARBA" id="ARBA00022723"/>
    </source>
</evidence>
<dbReference type="GO" id="GO:0008270">
    <property type="term" value="F:zinc ion binding"/>
    <property type="evidence" value="ECO:0007669"/>
    <property type="project" value="UniProtKB-KW"/>
</dbReference>
<gene>
    <name evidence="7" type="primary">LOC115955112</name>
</gene>
<name>A0A7N2M844_QUELO</name>
<evidence type="ECO:0000313" key="8">
    <source>
        <dbReference type="Proteomes" id="UP000594261"/>
    </source>
</evidence>
<dbReference type="Gramene" id="QL08p000935:mrna">
    <property type="protein sequence ID" value="QL08p000935:mrna"/>
    <property type="gene ID" value="QL08p000935"/>
</dbReference>
<dbReference type="Proteomes" id="UP000594261">
    <property type="component" value="Chromosome 8"/>
</dbReference>
<dbReference type="InterPro" id="IPR010666">
    <property type="entry name" value="Znf_GRF"/>
</dbReference>
<protein>
    <recommendedName>
        <fullName evidence="6">GRF-type domain-containing protein</fullName>
    </recommendedName>
</protein>
<evidence type="ECO:0000256" key="3">
    <source>
        <dbReference type="ARBA" id="ARBA00022833"/>
    </source>
</evidence>
<keyword evidence="1" id="KW-0479">Metal-binding</keyword>
<dbReference type="PANTHER" id="PTHR33248">
    <property type="entry name" value="ZINC ION-BINDING PROTEIN"/>
    <property type="match status" value="1"/>
</dbReference>
<accession>A0A7N2M844</accession>
<dbReference type="OMA" id="WTQINPR"/>
<dbReference type="AlphaFoldDB" id="A0A7N2M844"/>
<feature type="domain" description="GRF-type" evidence="6">
    <location>
        <begin position="55"/>
        <end position="97"/>
    </location>
</feature>
<feature type="compositionally biased region" description="Basic and acidic residues" evidence="5">
    <location>
        <begin position="21"/>
        <end position="32"/>
    </location>
</feature>
<dbReference type="Pfam" id="PF06839">
    <property type="entry name" value="Zn_ribbon_GRF"/>
    <property type="match status" value="1"/>
</dbReference>
<dbReference type="EnsemblPlants" id="QL08p000935:mrna">
    <property type="protein sequence ID" value="QL08p000935:mrna"/>
    <property type="gene ID" value="QL08p000935"/>
</dbReference>
<dbReference type="RefSeq" id="XP_030929021.1">
    <property type="nucleotide sequence ID" value="XM_031073161.1"/>
</dbReference>
<sequence length="114" mass="12932">MGEEAADDQTPFLQTQPAEHPLQRTDYMDTLHHQPSPMSSSTSSYALGNRWMHFCHCGIRAPVKTSWTGGSVGRRFWVCEKYRVDDTCGYFAWLDPPTSARGTELLPLLREKIA</sequence>
<evidence type="ECO:0000313" key="7">
    <source>
        <dbReference type="EnsemblPlants" id="QL08p000935:mrna"/>
    </source>
</evidence>
<dbReference type="PROSITE" id="PS51999">
    <property type="entry name" value="ZF_GRF"/>
    <property type="match status" value="1"/>
</dbReference>
<evidence type="ECO:0000259" key="6">
    <source>
        <dbReference type="PROSITE" id="PS51999"/>
    </source>
</evidence>
<dbReference type="KEGG" id="qlo:115955112"/>
<keyword evidence="3" id="KW-0862">Zinc</keyword>
<organism evidence="7 8">
    <name type="scientific">Quercus lobata</name>
    <name type="common">Valley oak</name>
    <dbReference type="NCBI Taxonomy" id="97700"/>
    <lineage>
        <taxon>Eukaryota</taxon>
        <taxon>Viridiplantae</taxon>
        <taxon>Streptophyta</taxon>
        <taxon>Embryophyta</taxon>
        <taxon>Tracheophyta</taxon>
        <taxon>Spermatophyta</taxon>
        <taxon>Magnoliopsida</taxon>
        <taxon>eudicotyledons</taxon>
        <taxon>Gunneridae</taxon>
        <taxon>Pentapetalae</taxon>
        <taxon>rosids</taxon>
        <taxon>fabids</taxon>
        <taxon>Fagales</taxon>
        <taxon>Fagaceae</taxon>
        <taxon>Quercus</taxon>
    </lineage>
</organism>
<feature type="region of interest" description="Disordered" evidence="5">
    <location>
        <begin position="1"/>
        <end position="41"/>
    </location>
</feature>
<keyword evidence="2 4" id="KW-0863">Zinc-finger</keyword>